<dbReference type="STRING" id="1218599.LEP1GSC195_2244"/>
<proteinExistence type="predicted"/>
<evidence type="ECO:0000313" key="2">
    <source>
        <dbReference type="Proteomes" id="UP000013984"/>
    </source>
</evidence>
<comment type="caution">
    <text evidence="1">The sequence shown here is derived from an EMBL/GenBank/DDBJ whole genome shotgun (WGS) entry which is preliminary data.</text>
</comment>
<keyword evidence="2" id="KW-1185">Reference proteome</keyword>
<dbReference type="Proteomes" id="UP000013984">
    <property type="component" value="Unassembled WGS sequence"/>
</dbReference>
<dbReference type="AlphaFoldDB" id="R8ZZL8"/>
<dbReference type="EMBL" id="AOGZ02000014">
    <property type="protein sequence ID" value="EOQ95282.1"/>
    <property type="molecule type" value="Genomic_DNA"/>
</dbReference>
<gene>
    <name evidence="1" type="ORF">LEP1GSC195_2244</name>
</gene>
<organism evidence="1 2">
    <name type="scientific">Leptospira wolbachii serovar Codice str. CDC</name>
    <dbReference type="NCBI Taxonomy" id="1218599"/>
    <lineage>
        <taxon>Bacteria</taxon>
        <taxon>Pseudomonadati</taxon>
        <taxon>Spirochaetota</taxon>
        <taxon>Spirochaetia</taxon>
        <taxon>Leptospirales</taxon>
        <taxon>Leptospiraceae</taxon>
        <taxon>Leptospira</taxon>
    </lineage>
</organism>
<sequence length="53" mass="6282">MDTDRFADGLVFKRLDERGKVFIEYMPIEKTWKPIVGKNYMVIHPLSIKQKQA</sequence>
<evidence type="ECO:0000313" key="1">
    <source>
        <dbReference type="EMBL" id="EOQ95282.1"/>
    </source>
</evidence>
<reference evidence="1" key="1">
    <citation type="submission" date="2013-04" db="EMBL/GenBank/DDBJ databases">
        <authorList>
            <person name="Harkins D.M."/>
            <person name="Durkin A.S."/>
            <person name="Brinkac L.M."/>
            <person name="Haft D.H."/>
            <person name="Selengut J.D."/>
            <person name="Sanka R."/>
            <person name="DePew J."/>
            <person name="Purushe J."/>
            <person name="Galloway R.L."/>
            <person name="Vinetz J.M."/>
            <person name="Sutton G.G."/>
            <person name="Nierman W.C."/>
            <person name="Fouts D.E."/>
        </authorList>
    </citation>
    <scope>NUCLEOTIDE SEQUENCE [LARGE SCALE GENOMIC DNA]</scope>
    <source>
        <strain evidence="1">CDC</strain>
    </source>
</reference>
<accession>R8ZZL8</accession>
<name>R8ZZL8_9LEPT</name>
<protein>
    <submittedName>
        <fullName evidence="1">Uncharacterized protein</fullName>
    </submittedName>
</protein>